<keyword evidence="4" id="KW-0010">Activator</keyword>
<evidence type="ECO:0000256" key="5">
    <source>
        <dbReference type="ARBA" id="ARBA00023163"/>
    </source>
</evidence>
<dbReference type="SUPFAM" id="SSF46785">
    <property type="entry name" value="Winged helix' DNA-binding domain"/>
    <property type="match status" value="1"/>
</dbReference>
<dbReference type="InterPro" id="IPR036390">
    <property type="entry name" value="WH_DNA-bd_sf"/>
</dbReference>
<comment type="similarity">
    <text evidence="1">Belongs to the LysR transcriptional regulatory family.</text>
</comment>
<feature type="domain" description="HTH lysR-type" evidence="7">
    <location>
        <begin position="8"/>
        <end position="65"/>
    </location>
</feature>
<keyword evidence="3" id="KW-0238">DNA-binding</keyword>
<dbReference type="Pfam" id="PF00126">
    <property type="entry name" value="HTH_1"/>
    <property type="match status" value="1"/>
</dbReference>
<comment type="caution">
    <text evidence="8">The sequence shown here is derived from an EMBL/GenBank/DDBJ whole genome shotgun (WGS) entry which is preliminary data.</text>
</comment>
<evidence type="ECO:0000256" key="1">
    <source>
        <dbReference type="ARBA" id="ARBA00009437"/>
    </source>
</evidence>
<keyword evidence="5" id="KW-0804">Transcription</keyword>
<evidence type="ECO:0000259" key="7">
    <source>
        <dbReference type="PROSITE" id="PS50931"/>
    </source>
</evidence>
<dbReference type="InterPro" id="IPR005119">
    <property type="entry name" value="LysR_subst-bd"/>
</dbReference>
<proteinExistence type="inferred from homology"/>
<sequence>MSNKEYRPTLAQLRTFVTIAENRHFGTAAAKLSISQPSLSQALVALETGLGVQLIERSTRRVIVTPTGEELLPSAKATLDAAETFLAMARGASGSLTGPLTLGMIPTVAPYILPNLLHRVTSDLPDLQPCIIEDQTRHLVEQLRDGQIDCAVVALPVTGTGLTTIPLYDEDFAIVVPAPSPMAGREDVTLPELRKLNLLLLDDGHCLRDQIIDLCQSQDFSPTPQGPGTATTRAASLSTVMQCVAGGLGATLVPVSAVPSECDRPGLAVARFTDGVSARRTIGLAYRASSARREEFQQLGELIRGAYDDIVTDLAAPSGASPSTETSANR</sequence>
<evidence type="ECO:0000256" key="6">
    <source>
        <dbReference type="ARBA" id="ARBA00040885"/>
    </source>
</evidence>
<reference evidence="8" key="1">
    <citation type="submission" date="2022-11" db="EMBL/GenBank/DDBJ databases">
        <title>Corynebacterium sp. isolated from Penguins.</title>
        <authorList>
            <person name="Sedlar K."/>
            <person name="Svec P."/>
        </authorList>
    </citation>
    <scope>NUCLEOTIDE SEQUENCE</scope>
    <source>
        <strain evidence="8">P7003</strain>
    </source>
</reference>
<dbReference type="InterPro" id="IPR000847">
    <property type="entry name" value="LysR_HTH_N"/>
</dbReference>
<evidence type="ECO:0000256" key="2">
    <source>
        <dbReference type="ARBA" id="ARBA00023015"/>
    </source>
</evidence>
<dbReference type="Gene3D" id="1.10.10.10">
    <property type="entry name" value="Winged helix-like DNA-binding domain superfamily/Winged helix DNA-binding domain"/>
    <property type="match status" value="1"/>
</dbReference>
<evidence type="ECO:0000256" key="3">
    <source>
        <dbReference type="ARBA" id="ARBA00023125"/>
    </source>
</evidence>
<evidence type="ECO:0000313" key="9">
    <source>
        <dbReference type="Proteomes" id="UP001081709"/>
    </source>
</evidence>
<protein>
    <recommendedName>
        <fullName evidence="6">Probable hydrogen peroxide-inducible genes activator</fullName>
    </recommendedName>
</protein>
<dbReference type="InterPro" id="IPR036388">
    <property type="entry name" value="WH-like_DNA-bd_sf"/>
</dbReference>
<dbReference type="PANTHER" id="PTHR30346">
    <property type="entry name" value="TRANSCRIPTIONAL DUAL REGULATOR HCAR-RELATED"/>
    <property type="match status" value="1"/>
</dbReference>
<dbReference type="CDD" id="cd08411">
    <property type="entry name" value="PBP2_OxyR"/>
    <property type="match status" value="1"/>
</dbReference>
<dbReference type="PRINTS" id="PR00039">
    <property type="entry name" value="HTHLYSR"/>
</dbReference>
<keyword evidence="2" id="KW-0805">Transcription regulation</keyword>
<dbReference type="Proteomes" id="UP001081709">
    <property type="component" value="Unassembled WGS sequence"/>
</dbReference>
<keyword evidence="9" id="KW-1185">Reference proteome</keyword>
<dbReference type="Pfam" id="PF03466">
    <property type="entry name" value="LysR_substrate"/>
    <property type="match status" value="1"/>
</dbReference>
<dbReference type="RefSeq" id="WP_267186090.1">
    <property type="nucleotide sequence ID" value="NZ_JAPMKV010000001.1"/>
</dbReference>
<dbReference type="EMBL" id="JAPMKV010000001">
    <property type="protein sequence ID" value="MCX7443900.1"/>
    <property type="molecule type" value="Genomic_DNA"/>
</dbReference>
<dbReference type="SUPFAM" id="SSF53850">
    <property type="entry name" value="Periplasmic binding protein-like II"/>
    <property type="match status" value="1"/>
</dbReference>
<dbReference type="Gene3D" id="3.40.190.10">
    <property type="entry name" value="Periplasmic binding protein-like II"/>
    <property type="match status" value="2"/>
</dbReference>
<dbReference type="PROSITE" id="PS50931">
    <property type="entry name" value="HTH_LYSR"/>
    <property type="match status" value="1"/>
</dbReference>
<evidence type="ECO:0000313" key="8">
    <source>
        <dbReference type="EMBL" id="MCX7443900.1"/>
    </source>
</evidence>
<name>A0ABT3WRM4_9CORY</name>
<gene>
    <name evidence="8" type="ORF">OS125_01400</name>
</gene>
<accession>A0ABT3WRM4</accession>
<evidence type="ECO:0000256" key="4">
    <source>
        <dbReference type="ARBA" id="ARBA00023159"/>
    </source>
</evidence>
<organism evidence="8 9">
    <name type="scientific">Corynebacterium pygosceleis</name>
    <dbReference type="NCBI Taxonomy" id="2800406"/>
    <lineage>
        <taxon>Bacteria</taxon>
        <taxon>Bacillati</taxon>
        <taxon>Actinomycetota</taxon>
        <taxon>Actinomycetes</taxon>
        <taxon>Mycobacteriales</taxon>
        <taxon>Corynebacteriaceae</taxon>
        <taxon>Corynebacterium</taxon>
    </lineage>
</organism>
<dbReference type="PANTHER" id="PTHR30346:SF26">
    <property type="entry name" value="HYDROGEN PEROXIDE-INDUCIBLE GENES ACTIVATOR"/>
    <property type="match status" value="1"/>
</dbReference>